<protein>
    <submittedName>
        <fullName evidence="1">Cyclin-dependent kinase D-1</fullName>
    </submittedName>
</protein>
<name>A0A699ZZD6_HAELA</name>
<proteinExistence type="predicted"/>
<dbReference type="GO" id="GO:0016301">
    <property type="term" value="F:kinase activity"/>
    <property type="evidence" value="ECO:0007669"/>
    <property type="project" value="UniProtKB-KW"/>
</dbReference>
<evidence type="ECO:0000313" key="2">
    <source>
        <dbReference type="Proteomes" id="UP000485058"/>
    </source>
</evidence>
<dbReference type="SUPFAM" id="SSF56112">
    <property type="entry name" value="Protein kinase-like (PK-like)"/>
    <property type="match status" value="1"/>
</dbReference>
<keyword evidence="2" id="KW-1185">Reference proteome</keyword>
<sequence>MITLSKAPCLKSLFPGVAPDALDLLQHLVRLNPADRITAQSALEHPYFSSHPAPATQHQLAALLSRTPLQQQEQLQKRPPLQRKPLARTPRRLSGCPAAYELPVSTTGGSQLHQLEHHLGHQDHYHQQGHHRLAGLHQDHQQQLYHPLDSLQLHQQQIDTPGSIHPVSGKQETLPRG</sequence>
<dbReference type="InterPro" id="IPR011009">
    <property type="entry name" value="Kinase-like_dom_sf"/>
</dbReference>
<evidence type="ECO:0000313" key="1">
    <source>
        <dbReference type="EMBL" id="GFH24206.1"/>
    </source>
</evidence>
<comment type="caution">
    <text evidence="1">The sequence shown here is derived from an EMBL/GenBank/DDBJ whole genome shotgun (WGS) entry which is preliminary data.</text>
</comment>
<dbReference type="EMBL" id="BLLF01002472">
    <property type="protein sequence ID" value="GFH24206.1"/>
    <property type="molecule type" value="Genomic_DNA"/>
</dbReference>
<accession>A0A699ZZD6</accession>
<dbReference type="AlphaFoldDB" id="A0A699ZZD6"/>
<reference evidence="1 2" key="1">
    <citation type="submission" date="2020-02" db="EMBL/GenBank/DDBJ databases">
        <title>Draft genome sequence of Haematococcus lacustris strain NIES-144.</title>
        <authorList>
            <person name="Morimoto D."/>
            <person name="Nakagawa S."/>
            <person name="Yoshida T."/>
            <person name="Sawayama S."/>
        </authorList>
    </citation>
    <scope>NUCLEOTIDE SEQUENCE [LARGE SCALE GENOMIC DNA]</scope>
    <source>
        <strain evidence="1 2">NIES-144</strain>
    </source>
</reference>
<dbReference type="Gene3D" id="1.10.510.10">
    <property type="entry name" value="Transferase(Phosphotransferase) domain 1"/>
    <property type="match status" value="1"/>
</dbReference>
<gene>
    <name evidence="1" type="ORF">HaLaN_21953</name>
</gene>
<keyword evidence="1" id="KW-0808">Transferase</keyword>
<organism evidence="1 2">
    <name type="scientific">Haematococcus lacustris</name>
    <name type="common">Green alga</name>
    <name type="synonym">Haematococcus pluvialis</name>
    <dbReference type="NCBI Taxonomy" id="44745"/>
    <lineage>
        <taxon>Eukaryota</taxon>
        <taxon>Viridiplantae</taxon>
        <taxon>Chlorophyta</taxon>
        <taxon>core chlorophytes</taxon>
        <taxon>Chlorophyceae</taxon>
        <taxon>CS clade</taxon>
        <taxon>Chlamydomonadales</taxon>
        <taxon>Haematococcaceae</taxon>
        <taxon>Haematococcus</taxon>
    </lineage>
</organism>
<keyword evidence="1" id="KW-0418">Kinase</keyword>
<dbReference type="Proteomes" id="UP000485058">
    <property type="component" value="Unassembled WGS sequence"/>
</dbReference>